<feature type="transmembrane region" description="Helical" evidence="1">
    <location>
        <begin position="55"/>
        <end position="76"/>
    </location>
</feature>
<dbReference type="InterPro" id="IPR010640">
    <property type="entry name" value="Low_temperature_requirement_A"/>
</dbReference>
<keyword evidence="3" id="KW-1185">Reference proteome</keyword>
<keyword evidence="1" id="KW-0472">Membrane</keyword>
<sequence>MTDATAATTTVPAVPARDRTTWAELFFDLVLAFGVGQVAHPVAVHPSWPVLGECLLVLVPLWWAWVDVVMAMNAVLETNLQRVFLLLTALAVYGMAVAAPLALADREAALLYSGSYLALRLLIGEAIRKECALYTIHPYRAGLAFALVLFACATVPAPWREVCWAFAVVAEIAAPVVLSGHLRQLAFGVNHLPERFGLFVMIALGENVFAVGAGAATGSLAPAELTALVLAFLVGCALWWLYFHLVASAVAHALRTHPTPSVVVRDVLSYGHLVLVVGLLLVSVGATRTVRSPLHTPDALSAALLPSGAALFMLAFCYTRRRMFGAASATRFYCGLALLALALPVWRLPGVATLAVTTVLLLLVNAVEHWLISSGRQVPLILRNRAFGTA</sequence>
<reference evidence="2 3" key="1">
    <citation type="submission" date="2024-06" db="EMBL/GenBank/DDBJ databases">
        <title>The Natural Products Discovery Center: Release of the First 8490 Sequenced Strains for Exploring Actinobacteria Biosynthetic Diversity.</title>
        <authorList>
            <person name="Kalkreuter E."/>
            <person name="Kautsar S.A."/>
            <person name="Yang D."/>
            <person name="Bader C.D."/>
            <person name="Teijaro C.N."/>
            <person name="Fluegel L."/>
            <person name="Davis C.M."/>
            <person name="Simpson J.R."/>
            <person name="Lauterbach L."/>
            <person name="Steele A.D."/>
            <person name="Gui C."/>
            <person name="Meng S."/>
            <person name="Li G."/>
            <person name="Viehrig K."/>
            <person name="Ye F."/>
            <person name="Su P."/>
            <person name="Kiefer A.F."/>
            <person name="Nichols A."/>
            <person name="Cepeda A.J."/>
            <person name="Yan W."/>
            <person name="Fan B."/>
            <person name="Jiang Y."/>
            <person name="Adhikari A."/>
            <person name="Zheng C.-J."/>
            <person name="Schuster L."/>
            <person name="Cowan T.M."/>
            <person name="Smanski M.J."/>
            <person name="Chevrette M.G."/>
            <person name="De Carvalho L.P.S."/>
            <person name="Shen B."/>
        </authorList>
    </citation>
    <scope>NUCLEOTIDE SEQUENCE [LARGE SCALE GENOMIC DNA]</scope>
    <source>
        <strain evidence="2 3">NPDC000234</strain>
    </source>
</reference>
<dbReference type="Proteomes" id="UP001474181">
    <property type="component" value="Unassembled WGS sequence"/>
</dbReference>
<name>A0ABV1WXJ8_9ACTN</name>
<evidence type="ECO:0000256" key="1">
    <source>
        <dbReference type="SAM" id="Phobius"/>
    </source>
</evidence>
<dbReference type="PANTHER" id="PTHR36840:SF1">
    <property type="entry name" value="BLL5714 PROTEIN"/>
    <property type="match status" value="1"/>
</dbReference>
<keyword evidence="1" id="KW-1133">Transmembrane helix</keyword>
<comment type="caution">
    <text evidence="2">The sequence shown here is derived from an EMBL/GenBank/DDBJ whole genome shotgun (WGS) entry which is preliminary data.</text>
</comment>
<evidence type="ECO:0000313" key="3">
    <source>
        <dbReference type="Proteomes" id="UP001474181"/>
    </source>
</evidence>
<dbReference type="PANTHER" id="PTHR36840">
    <property type="entry name" value="BLL5714 PROTEIN"/>
    <property type="match status" value="1"/>
</dbReference>
<feature type="transmembrane region" description="Helical" evidence="1">
    <location>
        <begin position="198"/>
        <end position="221"/>
    </location>
</feature>
<keyword evidence="1" id="KW-0812">Transmembrane</keyword>
<feature type="transmembrane region" description="Helical" evidence="1">
    <location>
        <begin position="330"/>
        <end position="346"/>
    </location>
</feature>
<feature type="transmembrane region" description="Helical" evidence="1">
    <location>
        <begin position="227"/>
        <end position="246"/>
    </location>
</feature>
<evidence type="ECO:0000313" key="2">
    <source>
        <dbReference type="EMBL" id="MER7181494.1"/>
    </source>
</evidence>
<feature type="transmembrane region" description="Helical" evidence="1">
    <location>
        <begin position="165"/>
        <end position="186"/>
    </location>
</feature>
<dbReference type="EMBL" id="JBEPEK010000121">
    <property type="protein sequence ID" value="MER7181494.1"/>
    <property type="molecule type" value="Genomic_DNA"/>
</dbReference>
<feature type="transmembrane region" description="Helical" evidence="1">
    <location>
        <begin position="267"/>
        <end position="287"/>
    </location>
</feature>
<dbReference type="Pfam" id="PF06772">
    <property type="entry name" value="LtrA"/>
    <property type="match status" value="1"/>
</dbReference>
<proteinExistence type="predicted"/>
<feature type="transmembrane region" description="Helical" evidence="1">
    <location>
        <begin position="139"/>
        <end position="159"/>
    </location>
</feature>
<feature type="transmembrane region" description="Helical" evidence="1">
    <location>
        <begin position="25"/>
        <end position="43"/>
    </location>
</feature>
<gene>
    <name evidence="2" type="ORF">ABT404_18755</name>
</gene>
<feature type="transmembrane region" description="Helical" evidence="1">
    <location>
        <begin position="299"/>
        <end position="318"/>
    </location>
</feature>
<feature type="transmembrane region" description="Helical" evidence="1">
    <location>
        <begin position="83"/>
        <end position="103"/>
    </location>
</feature>
<organism evidence="2 3">
    <name type="scientific">Streptomyces hyaluromycini</name>
    <dbReference type="NCBI Taxonomy" id="1377993"/>
    <lineage>
        <taxon>Bacteria</taxon>
        <taxon>Bacillati</taxon>
        <taxon>Actinomycetota</taxon>
        <taxon>Actinomycetes</taxon>
        <taxon>Kitasatosporales</taxon>
        <taxon>Streptomycetaceae</taxon>
        <taxon>Streptomyces</taxon>
    </lineage>
</organism>
<feature type="transmembrane region" description="Helical" evidence="1">
    <location>
        <begin position="109"/>
        <end position="127"/>
    </location>
</feature>
<feature type="transmembrane region" description="Helical" evidence="1">
    <location>
        <begin position="352"/>
        <end position="372"/>
    </location>
</feature>
<protein>
    <submittedName>
        <fullName evidence="2">Low temperature requirement protein A</fullName>
    </submittedName>
</protein>
<dbReference type="RefSeq" id="WP_350782328.1">
    <property type="nucleotide sequence ID" value="NZ_JBEPEK010000121.1"/>
</dbReference>
<accession>A0ABV1WXJ8</accession>